<organism evidence="1 2">
    <name type="scientific">Streptococcus massiliensis</name>
    <dbReference type="NCBI Taxonomy" id="313439"/>
    <lineage>
        <taxon>Bacteria</taxon>
        <taxon>Bacillati</taxon>
        <taxon>Bacillota</taxon>
        <taxon>Bacilli</taxon>
        <taxon>Lactobacillales</taxon>
        <taxon>Streptococcaceae</taxon>
        <taxon>Streptococcus</taxon>
    </lineage>
</organism>
<dbReference type="Proteomes" id="UP000254634">
    <property type="component" value="Unassembled WGS sequence"/>
</dbReference>
<name>A0A380KYQ2_9STRE</name>
<reference evidence="1" key="1">
    <citation type="submission" date="2018-06" db="EMBL/GenBank/DDBJ databases">
        <authorList>
            <consortium name="Pathogen Informatics"/>
            <person name="Doyle S."/>
        </authorList>
    </citation>
    <scope>NUCLEOTIDE SEQUENCE [LARGE SCALE GENOMIC DNA]</scope>
    <source>
        <strain evidence="1">NCTC13765</strain>
    </source>
</reference>
<dbReference type="RefSeq" id="WP_018372176.1">
    <property type="nucleotide sequence ID" value="NZ_UHFR01000005.1"/>
</dbReference>
<dbReference type="EMBL" id="UHFR01000005">
    <property type="protein sequence ID" value="SUN77112.1"/>
    <property type="molecule type" value="Genomic_DNA"/>
</dbReference>
<accession>A0A380KYQ2</accession>
<proteinExistence type="predicted"/>
<sequence length="207" mass="23999">MYQRIQNFLQFRGTKYISPDKAGDLRDMMLEFRALGQAARKEFTQLAKDFQERHPELELHSSSQWMNQAQILRPHFWAYLQGEGSISQPMFALRLYGDANEFGVSLEVSFLERKKDEHSLEQQAAVLEVPIKVPVYYFVQENGESQRVEGIEDNRLLLREQLAKGQVRKVLVKQDVSLASASSENQVLDQLDLAFANLKPFYEATRR</sequence>
<evidence type="ECO:0000313" key="2">
    <source>
        <dbReference type="Proteomes" id="UP000254634"/>
    </source>
</evidence>
<gene>
    <name evidence="1" type="primary">sapR</name>
    <name evidence="1" type="ORF">NCTC13765_01634</name>
</gene>
<dbReference type="OrthoDB" id="2235175at2"/>
<dbReference type="STRING" id="1123307.GCA_000380065_01467"/>
<keyword evidence="2" id="KW-1185">Reference proteome</keyword>
<protein>
    <submittedName>
        <fullName evidence="1">Sakacin A production response regulator</fullName>
    </submittedName>
</protein>
<evidence type="ECO:0000313" key="1">
    <source>
        <dbReference type="EMBL" id="SUN77112.1"/>
    </source>
</evidence>
<dbReference type="AlphaFoldDB" id="A0A380KYQ2"/>